<sequence>MPIFSSRILSLIFPIVSIFGVYIVSNLFLNTGHYQFFQELQNGSEPFIFPDGTTLQTFYTGITPLDQYLTNLQLIFASVIDGSNLELSLLGLHFGGIMFALFAVMLVEALRSGRKRDMAVFALFGLAIQYCGYFVTMPLYCYVRLLATQRDSNQASPAAFAKVPDSAIRIIPFSLIVGYVVPSIIMCWPSLPGQSRQFAVAFWQNFPLWTCLVQASAQKICDNAVSSKSQDSAHRLAATRSAVSQTYTISLIIYTAIHIAASLPIIAASLSPDMLFSASTGAALHWKRFLIPPMWTSTVQISGIADGAGNFLRYDYYIGTLAALIWAAVSFCDIQMTITHEKHSVMKDILKVVMWGVVGGPGAALLIMMSIREDFRFSVIETSKMSH</sequence>
<dbReference type="AlphaFoldDB" id="A0A2B7WVP0"/>
<protein>
    <submittedName>
        <fullName evidence="2">Uncharacterized protein</fullName>
    </submittedName>
</protein>
<evidence type="ECO:0000313" key="3">
    <source>
        <dbReference type="Proteomes" id="UP000224634"/>
    </source>
</evidence>
<keyword evidence="1" id="KW-0472">Membrane</keyword>
<dbReference type="STRING" id="1447883.A0A2B7WVP0"/>
<keyword evidence="1" id="KW-1133">Transmembrane helix</keyword>
<name>A0A2B7WVP0_POLH7</name>
<accession>A0A2B7WVP0</accession>
<reference evidence="2 3" key="1">
    <citation type="submission" date="2017-10" db="EMBL/GenBank/DDBJ databases">
        <title>Comparative genomics in systemic dimorphic fungi from Ajellomycetaceae.</title>
        <authorList>
            <person name="Munoz J.F."/>
            <person name="Mcewen J.G."/>
            <person name="Clay O.K."/>
            <person name="Cuomo C.A."/>
        </authorList>
    </citation>
    <scope>NUCLEOTIDE SEQUENCE [LARGE SCALE GENOMIC DNA]</scope>
    <source>
        <strain evidence="2 3">UAMH7299</strain>
    </source>
</reference>
<dbReference type="Proteomes" id="UP000224634">
    <property type="component" value="Unassembled WGS sequence"/>
</dbReference>
<keyword evidence="1" id="KW-0812">Transmembrane</keyword>
<feature type="transmembrane region" description="Helical" evidence="1">
    <location>
        <begin position="249"/>
        <end position="270"/>
    </location>
</feature>
<dbReference type="OrthoDB" id="4204516at2759"/>
<evidence type="ECO:0000256" key="1">
    <source>
        <dbReference type="SAM" id="Phobius"/>
    </source>
</evidence>
<comment type="caution">
    <text evidence="2">The sequence shown here is derived from an EMBL/GenBank/DDBJ whole genome shotgun (WGS) entry which is preliminary data.</text>
</comment>
<dbReference type="EMBL" id="PDNA01000248">
    <property type="protein sequence ID" value="PGH00653.1"/>
    <property type="molecule type" value="Genomic_DNA"/>
</dbReference>
<organism evidence="2 3">
    <name type="scientific">Polytolypa hystricis (strain UAMH7299)</name>
    <dbReference type="NCBI Taxonomy" id="1447883"/>
    <lineage>
        <taxon>Eukaryota</taxon>
        <taxon>Fungi</taxon>
        <taxon>Dikarya</taxon>
        <taxon>Ascomycota</taxon>
        <taxon>Pezizomycotina</taxon>
        <taxon>Eurotiomycetes</taxon>
        <taxon>Eurotiomycetidae</taxon>
        <taxon>Onygenales</taxon>
        <taxon>Onygenales incertae sedis</taxon>
        <taxon>Polytolypa</taxon>
    </lineage>
</organism>
<feature type="transmembrane region" description="Helical" evidence="1">
    <location>
        <begin position="119"/>
        <end position="147"/>
    </location>
</feature>
<keyword evidence="3" id="KW-1185">Reference proteome</keyword>
<evidence type="ECO:0000313" key="2">
    <source>
        <dbReference type="EMBL" id="PGH00653.1"/>
    </source>
</evidence>
<feature type="transmembrane region" description="Helical" evidence="1">
    <location>
        <begin position="349"/>
        <end position="371"/>
    </location>
</feature>
<feature type="transmembrane region" description="Helical" evidence="1">
    <location>
        <begin position="87"/>
        <end position="107"/>
    </location>
</feature>
<feature type="transmembrane region" description="Helical" evidence="1">
    <location>
        <begin position="7"/>
        <end position="29"/>
    </location>
</feature>
<feature type="transmembrane region" description="Helical" evidence="1">
    <location>
        <begin position="167"/>
        <end position="188"/>
    </location>
</feature>
<proteinExistence type="predicted"/>
<gene>
    <name evidence="2" type="ORF">AJ80_09143</name>
</gene>
<feature type="transmembrane region" description="Helical" evidence="1">
    <location>
        <begin position="316"/>
        <end position="337"/>
    </location>
</feature>